<evidence type="ECO:0000259" key="1">
    <source>
        <dbReference type="Pfam" id="PF03478"/>
    </source>
</evidence>
<dbReference type="InterPro" id="IPR005174">
    <property type="entry name" value="KIB1-4_b-propeller"/>
</dbReference>
<evidence type="ECO:0000313" key="2">
    <source>
        <dbReference type="EMBL" id="EOA18031.1"/>
    </source>
</evidence>
<dbReference type="Proteomes" id="UP000029121">
    <property type="component" value="Unassembled WGS sequence"/>
</dbReference>
<dbReference type="InterPro" id="IPR050942">
    <property type="entry name" value="F-box_BR-signaling"/>
</dbReference>
<reference evidence="3" key="1">
    <citation type="journal article" date="2013" name="Nat. Genet.">
        <title>The Capsella rubella genome and the genomic consequences of rapid mating system evolution.</title>
        <authorList>
            <person name="Slotte T."/>
            <person name="Hazzouri K.M."/>
            <person name="Agren J.A."/>
            <person name="Koenig D."/>
            <person name="Maumus F."/>
            <person name="Guo Y.L."/>
            <person name="Steige K."/>
            <person name="Platts A.E."/>
            <person name="Escobar J.S."/>
            <person name="Newman L.K."/>
            <person name="Wang W."/>
            <person name="Mandakova T."/>
            <person name="Vello E."/>
            <person name="Smith L.M."/>
            <person name="Henz S.R."/>
            <person name="Steffen J."/>
            <person name="Takuno S."/>
            <person name="Brandvain Y."/>
            <person name="Coop G."/>
            <person name="Andolfatto P."/>
            <person name="Hu T.T."/>
            <person name="Blanchette M."/>
            <person name="Clark R.M."/>
            <person name="Quesneville H."/>
            <person name="Nordborg M."/>
            <person name="Gaut B.S."/>
            <person name="Lysak M.A."/>
            <person name="Jenkins J."/>
            <person name="Grimwood J."/>
            <person name="Chapman J."/>
            <person name="Prochnik S."/>
            <person name="Shu S."/>
            <person name="Rokhsar D."/>
            <person name="Schmutz J."/>
            <person name="Weigel D."/>
            <person name="Wright S.I."/>
        </authorList>
    </citation>
    <scope>NUCLEOTIDE SEQUENCE [LARGE SCALE GENOMIC DNA]</scope>
    <source>
        <strain evidence="3">cv. Monte Gargano</strain>
    </source>
</reference>
<dbReference type="EMBL" id="KB870811">
    <property type="protein sequence ID" value="EOA18031.1"/>
    <property type="molecule type" value="Genomic_DNA"/>
</dbReference>
<dbReference type="Pfam" id="PF03478">
    <property type="entry name" value="Beta-prop_KIB1-4"/>
    <property type="match status" value="1"/>
</dbReference>
<dbReference type="AlphaFoldDB" id="R0F8T2"/>
<sequence>MGPQLSFCRPAQRNCKWTNIRITDPSFFSSHVMYSKRDEMFSMPASRSHYTGSWDLGRHRHKPKLQMLQLPEYPEMTKSEWQRLETCCKKQHYLVESISTGETFMLKWYTESRPPRKTFMEWDHFLVLRLDEEGNAVYTKDIGDLSIFLSKAESFCLPASLYGAGVTKNCVFFLGKHDYGIVRLSDHCKGGGPLTHPVPYLFPPQSPPIKD</sequence>
<organism evidence="2 3">
    <name type="scientific">Capsella rubella</name>
    <dbReference type="NCBI Taxonomy" id="81985"/>
    <lineage>
        <taxon>Eukaryota</taxon>
        <taxon>Viridiplantae</taxon>
        <taxon>Streptophyta</taxon>
        <taxon>Embryophyta</taxon>
        <taxon>Tracheophyta</taxon>
        <taxon>Spermatophyta</taxon>
        <taxon>Magnoliopsida</taxon>
        <taxon>eudicotyledons</taxon>
        <taxon>Gunneridae</taxon>
        <taxon>Pentapetalae</taxon>
        <taxon>rosids</taxon>
        <taxon>malvids</taxon>
        <taxon>Brassicales</taxon>
        <taxon>Brassicaceae</taxon>
        <taxon>Camelineae</taxon>
        <taxon>Capsella</taxon>
    </lineage>
</organism>
<proteinExistence type="predicted"/>
<dbReference type="KEGG" id="crb:17879411"/>
<evidence type="ECO:0000313" key="3">
    <source>
        <dbReference type="Proteomes" id="UP000029121"/>
    </source>
</evidence>
<dbReference type="PANTHER" id="PTHR44259:SF93">
    <property type="entry name" value="PROTEIN, PUTATIVE (DUF295)-RELATED"/>
    <property type="match status" value="1"/>
</dbReference>
<name>R0F8T2_9BRAS</name>
<keyword evidence="3" id="KW-1185">Reference proteome</keyword>
<dbReference type="PANTHER" id="PTHR44259">
    <property type="entry name" value="OS07G0183000 PROTEIN-RELATED"/>
    <property type="match status" value="1"/>
</dbReference>
<feature type="domain" description="KIB1-4 beta-propeller" evidence="1">
    <location>
        <begin position="3"/>
        <end position="181"/>
    </location>
</feature>
<gene>
    <name evidence="2" type="ORF">CARUB_v10006474mg</name>
</gene>
<dbReference type="OrthoDB" id="1029655at2759"/>
<accession>R0F8T2</accession>
<protein>
    <recommendedName>
        <fullName evidence="1">KIB1-4 beta-propeller domain-containing protein</fullName>
    </recommendedName>
</protein>